<dbReference type="PANTHER" id="PTHR33281">
    <property type="entry name" value="UPF0187 PROTEIN YNEE"/>
    <property type="match status" value="1"/>
</dbReference>
<evidence type="ECO:0000256" key="8">
    <source>
        <dbReference type="SAM" id="MobiDB-lite"/>
    </source>
</evidence>
<evidence type="ECO:0000313" key="11">
    <source>
        <dbReference type="Proteomes" id="UP001165090"/>
    </source>
</evidence>
<keyword evidence="11" id="KW-1185">Reference proteome</keyword>
<keyword evidence="6" id="KW-0406">Ion transport</keyword>
<evidence type="ECO:0000256" key="7">
    <source>
        <dbReference type="ARBA" id="ARBA00023136"/>
    </source>
</evidence>
<feature type="compositionally biased region" description="Low complexity" evidence="8">
    <location>
        <begin position="409"/>
        <end position="456"/>
    </location>
</feature>
<evidence type="ECO:0000256" key="9">
    <source>
        <dbReference type="SAM" id="Phobius"/>
    </source>
</evidence>
<evidence type="ECO:0000256" key="2">
    <source>
        <dbReference type="ARBA" id="ARBA00022448"/>
    </source>
</evidence>
<keyword evidence="2" id="KW-0813">Transport</keyword>
<gene>
    <name evidence="10" type="ORF">VaNZ11_005805</name>
</gene>
<evidence type="ECO:0000256" key="1">
    <source>
        <dbReference type="ARBA" id="ARBA00004651"/>
    </source>
</evidence>
<feature type="compositionally biased region" description="Basic and acidic residues" evidence="8">
    <location>
        <begin position="457"/>
        <end position="467"/>
    </location>
</feature>
<protein>
    <submittedName>
        <fullName evidence="10">Uncharacterized protein</fullName>
    </submittedName>
</protein>
<dbReference type="EMBL" id="BSDZ01000014">
    <property type="protein sequence ID" value="GLI62951.1"/>
    <property type="molecule type" value="Genomic_DNA"/>
</dbReference>
<keyword evidence="3" id="KW-1003">Cell membrane</keyword>
<evidence type="ECO:0000256" key="6">
    <source>
        <dbReference type="ARBA" id="ARBA00023065"/>
    </source>
</evidence>
<dbReference type="Pfam" id="PF25539">
    <property type="entry name" value="Bestrophin_2"/>
    <property type="match status" value="1"/>
</dbReference>
<proteinExistence type="predicted"/>
<comment type="caution">
    <text evidence="10">The sequence shown here is derived from an EMBL/GenBank/DDBJ whole genome shotgun (WGS) entry which is preliminary data.</text>
</comment>
<keyword evidence="5 9" id="KW-1133">Transmembrane helix</keyword>
<accession>A0ABQ5RZW6</accession>
<evidence type="ECO:0000256" key="4">
    <source>
        <dbReference type="ARBA" id="ARBA00022692"/>
    </source>
</evidence>
<reference evidence="10 11" key="1">
    <citation type="journal article" date="2023" name="IScience">
        <title>Expanded male sex-determining region conserved during the evolution of homothallism in the green alga Volvox.</title>
        <authorList>
            <person name="Yamamoto K."/>
            <person name="Matsuzaki R."/>
            <person name="Mahakham W."/>
            <person name="Heman W."/>
            <person name="Sekimoto H."/>
            <person name="Kawachi M."/>
            <person name="Minakuchi Y."/>
            <person name="Toyoda A."/>
            <person name="Nozaki H."/>
        </authorList>
    </citation>
    <scope>NUCLEOTIDE SEQUENCE [LARGE SCALE GENOMIC DNA]</scope>
    <source>
        <strain evidence="10 11">NIES-4468</strain>
    </source>
</reference>
<dbReference type="InterPro" id="IPR044669">
    <property type="entry name" value="YneE/VCCN1/2-like"/>
</dbReference>
<evidence type="ECO:0000256" key="3">
    <source>
        <dbReference type="ARBA" id="ARBA00022475"/>
    </source>
</evidence>
<organism evidence="10 11">
    <name type="scientific">Volvox africanus</name>
    <dbReference type="NCBI Taxonomy" id="51714"/>
    <lineage>
        <taxon>Eukaryota</taxon>
        <taxon>Viridiplantae</taxon>
        <taxon>Chlorophyta</taxon>
        <taxon>core chlorophytes</taxon>
        <taxon>Chlorophyceae</taxon>
        <taxon>CS clade</taxon>
        <taxon>Chlamydomonadales</taxon>
        <taxon>Volvocaceae</taxon>
        <taxon>Volvox</taxon>
    </lineage>
</organism>
<feature type="transmembrane region" description="Helical" evidence="9">
    <location>
        <begin position="313"/>
        <end position="331"/>
    </location>
</feature>
<feature type="transmembrane region" description="Helical" evidence="9">
    <location>
        <begin position="108"/>
        <end position="128"/>
    </location>
</feature>
<feature type="region of interest" description="Disordered" evidence="8">
    <location>
        <begin position="400"/>
        <end position="498"/>
    </location>
</feature>
<sequence>MATQRSNITTGHLNSIHQHLPTWFMAPGRPVQPRKRQVAFVSSALWSVEVVLTNLRRKRFEPKTVERVYEADVYPAVFDFESWHQHRSRGRYLEHCITLFRSYFLRDLFGPLLVLVGASVAVGLYETALQEGLLPDWLLDFGGTSDTPFQLTSFALSLMLVFRTNSSYARWLDARQQWGLIVNTARTFVRQVMTTLPDTSCAEIRSALARWTVAFVRLGKLHLREHGDVKQEVQGLLHGEELPLVAAASHRPLAACHVMSGLLRSAEDSGQLTEQARMRLEADVSMMSQALGACEKILRNPIPLSYTRHTSRFLILWLLWLPLALWGKVGWCVVPVEAVMTYLLLGIDEIAIQMEEPFGILPLENMCEAVQQSVEQLSSMDHTVQDVVASYACTIISPGATSSSNGSESPGFRSNGFGSNGSKSTTVPAMSSSSSASASAASTAAPAAAGAGATATDWDRQSQRDSQGELPQQGGSSSSAARASEPWLTPIHMPSDRC</sequence>
<keyword evidence="4 9" id="KW-0812">Transmembrane</keyword>
<evidence type="ECO:0000256" key="5">
    <source>
        <dbReference type="ARBA" id="ARBA00022989"/>
    </source>
</evidence>
<name>A0ABQ5RZW6_9CHLO</name>
<comment type="subcellular location">
    <subcellularLocation>
        <location evidence="1">Cell membrane</location>
        <topology evidence="1">Multi-pass membrane protein</topology>
    </subcellularLocation>
</comment>
<keyword evidence="7 9" id="KW-0472">Membrane</keyword>
<evidence type="ECO:0000313" key="10">
    <source>
        <dbReference type="EMBL" id="GLI62951.1"/>
    </source>
</evidence>
<feature type="transmembrane region" description="Helical" evidence="9">
    <location>
        <begin position="148"/>
        <end position="165"/>
    </location>
</feature>
<dbReference type="Proteomes" id="UP001165090">
    <property type="component" value="Unassembled WGS sequence"/>
</dbReference>
<dbReference type="PANTHER" id="PTHR33281:SF19">
    <property type="entry name" value="VOLTAGE-DEPENDENT ANION CHANNEL-FORMING PROTEIN YNEE"/>
    <property type="match status" value="1"/>
</dbReference>